<evidence type="ECO:0000313" key="14">
    <source>
        <dbReference type="Proteomes" id="UP000184063"/>
    </source>
</evidence>
<feature type="domain" description="MRH" evidence="12">
    <location>
        <begin position="35"/>
        <end position="202"/>
    </location>
</feature>
<dbReference type="PANTHER" id="PTHR15071">
    <property type="entry name" value="MANNOSE-6-PHOSPHATE RECEPTOR FAMILY MEMBER"/>
    <property type="match status" value="1"/>
</dbReference>
<feature type="chain" id="PRO_5013087015" description="MRH domain-containing protein" evidence="11">
    <location>
        <begin position="24"/>
        <end position="344"/>
    </location>
</feature>
<accession>A0A1M3TAT0</accession>
<dbReference type="Pfam" id="PF02157">
    <property type="entry name" value="Man-6-P_recep"/>
    <property type="match status" value="1"/>
</dbReference>
<dbReference type="InterPro" id="IPR009011">
    <property type="entry name" value="Man6P_isomerase_rcpt-bd_dom_sf"/>
</dbReference>
<evidence type="ECO:0000256" key="5">
    <source>
        <dbReference type="ARBA" id="ARBA00022989"/>
    </source>
</evidence>
<organism evidence="13 14">
    <name type="scientific">Aspergillus luchuensis (strain CBS 106.47)</name>
    <dbReference type="NCBI Taxonomy" id="1137211"/>
    <lineage>
        <taxon>Eukaryota</taxon>
        <taxon>Fungi</taxon>
        <taxon>Dikarya</taxon>
        <taxon>Ascomycota</taxon>
        <taxon>Pezizomycotina</taxon>
        <taxon>Eurotiomycetes</taxon>
        <taxon>Eurotiomycetidae</taxon>
        <taxon>Eurotiales</taxon>
        <taxon>Aspergillaceae</taxon>
        <taxon>Aspergillus</taxon>
        <taxon>Aspergillus subgen. Circumdati</taxon>
    </lineage>
</organism>
<dbReference type="GO" id="GO:0010008">
    <property type="term" value="C:endosome membrane"/>
    <property type="evidence" value="ECO:0007669"/>
    <property type="project" value="UniProtKB-SubCell"/>
</dbReference>
<evidence type="ECO:0000256" key="8">
    <source>
        <dbReference type="ARBA" id="ARBA00023180"/>
    </source>
</evidence>
<keyword evidence="7" id="KW-1015">Disulfide bond</keyword>
<evidence type="ECO:0000256" key="4">
    <source>
        <dbReference type="ARBA" id="ARBA00022729"/>
    </source>
</evidence>
<dbReference type="Proteomes" id="UP000184063">
    <property type="component" value="Unassembled WGS sequence"/>
</dbReference>
<evidence type="ECO:0000259" key="12">
    <source>
        <dbReference type="PROSITE" id="PS51914"/>
    </source>
</evidence>
<dbReference type="InterPro" id="IPR044865">
    <property type="entry name" value="MRH_dom"/>
</dbReference>
<dbReference type="OrthoDB" id="4504960at2759"/>
<name>A0A1M3TAT0_ASPLC</name>
<dbReference type="GO" id="GO:0000139">
    <property type="term" value="C:Golgi membrane"/>
    <property type="evidence" value="ECO:0007669"/>
    <property type="project" value="UniProtKB-SubCell"/>
</dbReference>
<dbReference type="VEuPathDB" id="FungiDB:ASPFODRAFT_167491"/>
<dbReference type="GO" id="GO:0005770">
    <property type="term" value="C:late endosome"/>
    <property type="evidence" value="ECO:0007669"/>
    <property type="project" value="TreeGrafter"/>
</dbReference>
<dbReference type="PANTHER" id="PTHR15071:SF0">
    <property type="entry name" value="MANNOSE 6-PHOSPHATE RECEPTOR-LIKE PROTEIN 1"/>
    <property type="match status" value="1"/>
</dbReference>
<keyword evidence="2" id="KW-0813">Transport</keyword>
<keyword evidence="8" id="KW-0325">Glycoprotein</keyword>
<dbReference type="FunFam" id="2.70.130.10:FF:000024">
    <property type="entry name" value="Putative vacuolar sorting receptor"/>
    <property type="match status" value="1"/>
</dbReference>
<keyword evidence="6 10" id="KW-0472">Membrane</keyword>
<proteinExistence type="predicted"/>
<evidence type="ECO:0000313" key="13">
    <source>
        <dbReference type="EMBL" id="OJZ83859.1"/>
    </source>
</evidence>
<keyword evidence="4 11" id="KW-0732">Signal</keyword>
<dbReference type="PROSITE" id="PS51914">
    <property type="entry name" value="MRH"/>
    <property type="match status" value="1"/>
</dbReference>
<comment type="subcellular location">
    <subcellularLocation>
        <location evidence="1">Endomembrane system</location>
    </subcellularLocation>
</comment>
<evidence type="ECO:0000256" key="3">
    <source>
        <dbReference type="ARBA" id="ARBA00022692"/>
    </source>
</evidence>
<keyword evidence="5 10" id="KW-1133">Transmembrane helix</keyword>
<evidence type="ECO:0000256" key="9">
    <source>
        <dbReference type="SAM" id="MobiDB-lite"/>
    </source>
</evidence>
<dbReference type="InterPro" id="IPR028927">
    <property type="entry name" value="Man-6-P_rcpt"/>
</dbReference>
<gene>
    <name evidence="13" type="ORF">ASPFODRAFT_167491</name>
</gene>
<dbReference type="EMBL" id="KV878245">
    <property type="protein sequence ID" value="OJZ83859.1"/>
    <property type="molecule type" value="Genomic_DNA"/>
</dbReference>
<keyword evidence="3 10" id="KW-0812">Transmembrane</keyword>
<feature type="transmembrane region" description="Helical" evidence="10">
    <location>
        <begin position="212"/>
        <end position="231"/>
    </location>
</feature>
<feature type="signal peptide" evidence="11">
    <location>
        <begin position="1"/>
        <end position="23"/>
    </location>
</feature>
<dbReference type="Gene3D" id="2.70.130.10">
    <property type="entry name" value="Mannose-6-phosphate receptor binding domain"/>
    <property type="match status" value="1"/>
</dbReference>
<dbReference type="GO" id="GO:0007034">
    <property type="term" value="P:vacuolar transport"/>
    <property type="evidence" value="ECO:0007669"/>
    <property type="project" value="TreeGrafter"/>
</dbReference>
<sequence length="344" mass="37765">MKPPTSSLLRFLFLLAAPLVSQAASDSSAPKDALSPCVVRSPTTGLFYDLNTISLSPPPVDGDKPRKGARDESWHARGHDYNANFTLNICAPVVEDIKDVVGVDRARWRNVSAYYEREGKVYSIGQQASDPFFRGRKLVMNYTNGSPCAGDYIGNAARTKSTIMSFLCERDTPASQATVSFVGTMDQCTYFFEVRSSAACGATAPTPDNPGLSPAGVFGVIALIAVAAYLVGGCAYQRTVMHQRGWRQCPNYSLWAGMLDFIKVSILALIPFRRHCSCRPSKDDMIIILFSSLARLLRLKRSPTLGHGHTRGNSVNHRGSFGRRGSDVDAENRLIDQLDEEWED</sequence>
<evidence type="ECO:0000256" key="2">
    <source>
        <dbReference type="ARBA" id="ARBA00022448"/>
    </source>
</evidence>
<evidence type="ECO:0000256" key="11">
    <source>
        <dbReference type="SAM" id="SignalP"/>
    </source>
</evidence>
<evidence type="ECO:0000256" key="1">
    <source>
        <dbReference type="ARBA" id="ARBA00004308"/>
    </source>
</evidence>
<evidence type="ECO:0000256" key="7">
    <source>
        <dbReference type="ARBA" id="ARBA00023157"/>
    </source>
</evidence>
<evidence type="ECO:0000256" key="10">
    <source>
        <dbReference type="SAM" id="Phobius"/>
    </source>
</evidence>
<evidence type="ECO:0000256" key="6">
    <source>
        <dbReference type="ARBA" id="ARBA00023136"/>
    </source>
</evidence>
<dbReference type="SUPFAM" id="SSF50911">
    <property type="entry name" value="Mannose 6-phosphate receptor domain"/>
    <property type="match status" value="1"/>
</dbReference>
<feature type="region of interest" description="Disordered" evidence="9">
    <location>
        <begin position="305"/>
        <end position="326"/>
    </location>
</feature>
<dbReference type="AlphaFoldDB" id="A0A1M3TAT0"/>
<reference evidence="14" key="1">
    <citation type="journal article" date="2017" name="Genome Biol.">
        <title>Comparative genomics reveals high biological diversity and specific adaptations in the industrially and medically important fungal genus Aspergillus.</title>
        <authorList>
            <person name="de Vries R.P."/>
            <person name="Riley R."/>
            <person name="Wiebenga A."/>
            <person name="Aguilar-Osorio G."/>
            <person name="Amillis S."/>
            <person name="Uchima C.A."/>
            <person name="Anderluh G."/>
            <person name="Asadollahi M."/>
            <person name="Askin M."/>
            <person name="Barry K."/>
            <person name="Battaglia E."/>
            <person name="Bayram O."/>
            <person name="Benocci T."/>
            <person name="Braus-Stromeyer S.A."/>
            <person name="Caldana C."/>
            <person name="Canovas D."/>
            <person name="Cerqueira G.C."/>
            <person name="Chen F."/>
            <person name="Chen W."/>
            <person name="Choi C."/>
            <person name="Clum A."/>
            <person name="Dos Santos R.A."/>
            <person name="Damasio A.R."/>
            <person name="Diallinas G."/>
            <person name="Emri T."/>
            <person name="Fekete E."/>
            <person name="Flipphi M."/>
            <person name="Freyberg S."/>
            <person name="Gallo A."/>
            <person name="Gournas C."/>
            <person name="Habgood R."/>
            <person name="Hainaut M."/>
            <person name="Harispe M.L."/>
            <person name="Henrissat B."/>
            <person name="Hilden K.S."/>
            <person name="Hope R."/>
            <person name="Hossain A."/>
            <person name="Karabika E."/>
            <person name="Karaffa L."/>
            <person name="Karanyi Z."/>
            <person name="Krasevec N."/>
            <person name="Kuo A."/>
            <person name="Kusch H."/>
            <person name="LaButti K."/>
            <person name="Lagendijk E.L."/>
            <person name="Lapidus A."/>
            <person name="Levasseur A."/>
            <person name="Lindquist E."/>
            <person name="Lipzen A."/>
            <person name="Logrieco A.F."/>
            <person name="MacCabe A."/>
            <person name="Maekelae M.R."/>
            <person name="Malavazi I."/>
            <person name="Melin P."/>
            <person name="Meyer V."/>
            <person name="Mielnichuk N."/>
            <person name="Miskei M."/>
            <person name="Molnar A.P."/>
            <person name="Mule G."/>
            <person name="Ngan C.Y."/>
            <person name="Orejas M."/>
            <person name="Orosz E."/>
            <person name="Ouedraogo J.P."/>
            <person name="Overkamp K.M."/>
            <person name="Park H.-S."/>
            <person name="Perrone G."/>
            <person name="Piumi F."/>
            <person name="Punt P.J."/>
            <person name="Ram A.F."/>
            <person name="Ramon A."/>
            <person name="Rauscher S."/>
            <person name="Record E."/>
            <person name="Riano-Pachon D.M."/>
            <person name="Robert V."/>
            <person name="Roehrig J."/>
            <person name="Ruller R."/>
            <person name="Salamov A."/>
            <person name="Salih N.S."/>
            <person name="Samson R.A."/>
            <person name="Sandor E."/>
            <person name="Sanguinetti M."/>
            <person name="Schuetze T."/>
            <person name="Sepcic K."/>
            <person name="Shelest E."/>
            <person name="Sherlock G."/>
            <person name="Sophianopoulou V."/>
            <person name="Squina F.M."/>
            <person name="Sun H."/>
            <person name="Susca A."/>
            <person name="Todd R.B."/>
            <person name="Tsang A."/>
            <person name="Unkles S.E."/>
            <person name="van de Wiele N."/>
            <person name="van Rossen-Uffink D."/>
            <person name="Oliveira J.V."/>
            <person name="Vesth T.C."/>
            <person name="Visser J."/>
            <person name="Yu J.-H."/>
            <person name="Zhou M."/>
            <person name="Andersen M.R."/>
            <person name="Archer D.B."/>
            <person name="Baker S.E."/>
            <person name="Benoit I."/>
            <person name="Brakhage A.A."/>
            <person name="Braus G.H."/>
            <person name="Fischer R."/>
            <person name="Frisvad J.C."/>
            <person name="Goldman G.H."/>
            <person name="Houbraken J."/>
            <person name="Oakley B."/>
            <person name="Pocsi I."/>
            <person name="Scazzocchio C."/>
            <person name="Seiboth B."/>
            <person name="vanKuyk P.A."/>
            <person name="Wortman J."/>
            <person name="Dyer P.S."/>
            <person name="Grigoriev I.V."/>
        </authorList>
    </citation>
    <scope>NUCLEOTIDE SEQUENCE [LARGE SCALE GENOMIC DNA]</scope>
    <source>
        <strain evidence="14">CBS 106.47</strain>
    </source>
</reference>
<protein>
    <recommendedName>
        <fullName evidence="12">MRH domain-containing protein</fullName>
    </recommendedName>
</protein>